<sequence>MPLLELSQCFNTSKDHKYSVGQINTYPTTTYIVQVVTTLAYAWSSDTFLNGMRWPPIIFVAVSSTAPRTSHNQEAHNIQMVNIISYVPLTVWDIPVCWKWTCYIICGAGFGLSGLLMAWAHEICSEDNEERSLVIGSMNEMAYVIQAWLPLIVWQQVDAPEYRKGFITTSCLSVVLIIATLVVRHLDLKEKRRCVDRPSHREGTDDGWSDSLAATPVDTKVSKS</sequence>
<keyword evidence="2" id="KW-0813">Transport</keyword>
<keyword evidence="5" id="KW-0472">Membrane</keyword>
<dbReference type="SUPFAM" id="SSF103473">
    <property type="entry name" value="MFS general substrate transporter"/>
    <property type="match status" value="1"/>
</dbReference>
<evidence type="ECO:0000256" key="4">
    <source>
        <dbReference type="ARBA" id="ARBA00022989"/>
    </source>
</evidence>
<dbReference type="RefSeq" id="XP_058305057.1">
    <property type="nucleotide sequence ID" value="XM_058455069.1"/>
</dbReference>
<keyword evidence="8" id="KW-1185">Reference proteome</keyword>
<dbReference type="GeneID" id="83182370"/>
<dbReference type="PANTHER" id="PTHR43791">
    <property type="entry name" value="PERMEASE-RELATED"/>
    <property type="match status" value="1"/>
</dbReference>
<dbReference type="Proteomes" id="UP001150904">
    <property type="component" value="Unassembled WGS sequence"/>
</dbReference>
<feature type="region of interest" description="Disordered" evidence="6">
    <location>
        <begin position="197"/>
        <end position="224"/>
    </location>
</feature>
<evidence type="ECO:0000256" key="2">
    <source>
        <dbReference type="ARBA" id="ARBA00022448"/>
    </source>
</evidence>
<comment type="subcellular location">
    <subcellularLocation>
        <location evidence="1">Membrane</location>
        <topology evidence="1">Multi-pass membrane protein</topology>
    </subcellularLocation>
</comment>
<keyword evidence="3" id="KW-0812">Transmembrane</keyword>
<dbReference type="PANTHER" id="PTHR43791:SF39">
    <property type="entry name" value="TRANSPORTER LIZ1_SEO1, PUTATIVE (AFU_ORTHOLOGUE AFUA_3G00980)-RELATED"/>
    <property type="match status" value="1"/>
</dbReference>
<evidence type="ECO:0008006" key="9">
    <source>
        <dbReference type="Google" id="ProtNLM"/>
    </source>
</evidence>
<dbReference type="GO" id="GO:0016020">
    <property type="term" value="C:membrane"/>
    <property type="evidence" value="ECO:0007669"/>
    <property type="project" value="UniProtKB-SubCell"/>
</dbReference>
<dbReference type="OrthoDB" id="3639251at2759"/>
<organism evidence="7 8">
    <name type="scientific">Penicillium cinerascens</name>
    <dbReference type="NCBI Taxonomy" id="70096"/>
    <lineage>
        <taxon>Eukaryota</taxon>
        <taxon>Fungi</taxon>
        <taxon>Dikarya</taxon>
        <taxon>Ascomycota</taxon>
        <taxon>Pezizomycotina</taxon>
        <taxon>Eurotiomycetes</taxon>
        <taxon>Eurotiomycetidae</taxon>
        <taxon>Eurotiales</taxon>
        <taxon>Aspergillaceae</taxon>
        <taxon>Penicillium</taxon>
    </lineage>
</organism>
<proteinExistence type="predicted"/>
<comment type="caution">
    <text evidence="7">The sequence shown here is derived from an EMBL/GenBank/DDBJ whole genome shotgun (WGS) entry which is preliminary data.</text>
</comment>
<keyword evidence="4" id="KW-1133">Transmembrane helix</keyword>
<reference evidence="7" key="2">
    <citation type="journal article" date="2023" name="IMA Fungus">
        <title>Comparative genomic study of the Penicillium genus elucidates a diverse pangenome and 15 lateral gene transfer events.</title>
        <authorList>
            <person name="Petersen C."/>
            <person name="Sorensen T."/>
            <person name="Nielsen M.R."/>
            <person name="Sondergaard T.E."/>
            <person name="Sorensen J.L."/>
            <person name="Fitzpatrick D.A."/>
            <person name="Frisvad J.C."/>
            <person name="Nielsen K.L."/>
        </authorList>
    </citation>
    <scope>NUCLEOTIDE SEQUENCE</scope>
    <source>
        <strain evidence="7">IBT 15544</strain>
    </source>
</reference>
<dbReference type="InterPro" id="IPR036259">
    <property type="entry name" value="MFS_trans_sf"/>
</dbReference>
<evidence type="ECO:0000313" key="8">
    <source>
        <dbReference type="Proteomes" id="UP001150904"/>
    </source>
</evidence>
<gene>
    <name evidence="7" type="ORF">N7498_008007</name>
</gene>
<protein>
    <recommendedName>
        <fullName evidence="9">Major facilitator superfamily (MFS) profile domain-containing protein</fullName>
    </recommendedName>
</protein>
<accession>A0A9W9JDV7</accession>
<evidence type="ECO:0000313" key="7">
    <source>
        <dbReference type="EMBL" id="KAJ5194569.1"/>
    </source>
</evidence>
<dbReference type="GO" id="GO:0022857">
    <property type="term" value="F:transmembrane transporter activity"/>
    <property type="evidence" value="ECO:0007669"/>
    <property type="project" value="TreeGrafter"/>
</dbReference>
<reference evidence="7" key="1">
    <citation type="submission" date="2022-12" db="EMBL/GenBank/DDBJ databases">
        <authorList>
            <person name="Petersen C."/>
        </authorList>
    </citation>
    <scope>NUCLEOTIDE SEQUENCE</scope>
    <source>
        <strain evidence="7">IBT 15544</strain>
    </source>
</reference>
<evidence type="ECO:0000256" key="6">
    <source>
        <dbReference type="SAM" id="MobiDB-lite"/>
    </source>
</evidence>
<evidence type="ECO:0000256" key="3">
    <source>
        <dbReference type="ARBA" id="ARBA00022692"/>
    </source>
</evidence>
<name>A0A9W9JDV7_9EURO</name>
<dbReference type="EMBL" id="JAPQKR010000015">
    <property type="protein sequence ID" value="KAJ5194569.1"/>
    <property type="molecule type" value="Genomic_DNA"/>
</dbReference>
<evidence type="ECO:0000256" key="1">
    <source>
        <dbReference type="ARBA" id="ARBA00004141"/>
    </source>
</evidence>
<dbReference type="AlphaFoldDB" id="A0A9W9JDV7"/>
<dbReference type="Gene3D" id="1.20.1250.20">
    <property type="entry name" value="MFS general substrate transporter like domains"/>
    <property type="match status" value="1"/>
</dbReference>
<evidence type="ECO:0000256" key="5">
    <source>
        <dbReference type="ARBA" id="ARBA00023136"/>
    </source>
</evidence>